<accession>A0ABY4GIQ6</accession>
<evidence type="ECO:0000313" key="1">
    <source>
        <dbReference type="EMBL" id="UOQ83657.1"/>
    </source>
</evidence>
<dbReference type="EMBL" id="CP095071">
    <property type="protein sequence ID" value="UOQ83657.1"/>
    <property type="molecule type" value="Genomic_DNA"/>
</dbReference>
<gene>
    <name evidence="1" type="ORF">MUN87_12915</name>
</gene>
<dbReference type="Proteomes" id="UP000831537">
    <property type="component" value="Chromosome"/>
</dbReference>
<proteinExistence type="predicted"/>
<organism evidence="1 2">
    <name type="scientific">Gracilibacillus salinarum</name>
    <dbReference type="NCBI Taxonomy" id="2932255"/>
    <lineage>
        <taxon>Bacteria</taxon>
        <taxon>Bacillati</taxon>
        <taxon>Bacillota</taxon>
        <taxon>Bacilli</taxon>
        <taxon>Bacillales</taxon>
        <taxon>Bacillaceae</taxon>
        <taxon>Gracilibacillus</taxon>
    </lineage>
</organism>
<sequence length="83" mass="9995">MDDTIRKVDSNQMASSLGTFVERRPVEDRISSTVEILKKRADIGDYRKEQKKNDQRKSVRKELNIYKTMKKERRKALYQNIYR</sequence>
<evidence type="ECO:0008006" key="3">
    <source>
        <dbReference type="Google" id="ProtNLM"/>
    </source>
</evidence>
<dbReference type="RefSeq" id="WP_244740713.1">
    <property type="nucleotide sequence ID" value="NZ_CP095071.1"/>
</dbReference>
<evidence type="ECO:0000313" key="2">
    <source>
        <dbReference type="Proteomes" id="UP000831537"/>
    </source>
</evidence>
<protein>
    <recommendedName>
        <fullName evidence="3">30S ribosomal protein S21</fullName>
    </recommendedName>
</protein>
<name>A0ABY4GIQ6_9BACI</name>
<keyword evidence="2" id="KW-1185">Reference proteome</keyword>
<reference evidence="1 2" key="1">
    <citation type="submission" date="2022-04" db="EMBL/GenBank/DDBJ databases">
        <title>Gracilibacillus sp. isolated from saltern.</title>
        <authorList>
            <person name="Won M."/>
            <person name="Lee C.-M."/>
            <person name="Woen H.-Y."/>
            <person name="Kwon S.-W."/>
        </authorList>
    </citation>
    <scope>NUCLEOTIDE SEQUENCE [LARGE SCALE GENOMIC DNA]</scope>
    <source>
        <strain evidence="1 2">SSPM10-3</strain>
    </source>
</reference>